<reference evidence="7" key="1">
    <citation type="submission" date="2020-07" db="EMBL/GenBank/DDBJ databases">
        <title>Huge and variable diversity of episymbiotic CPR bacteria and DPANN archaea in groundwater ecosystems.</title>
        <authorList>
            <person name="He C.Y."/>
            <person name="Keren R."/>
            <person name="Whittaker M."/>
            <person name="Farag I.F."/>
            <person name="Doudna J."/>
            <person name="Cate J.H.D."/>
            <person name="Banfield J.F."/>
        </authorList>
    </citation>
    <scope>NUCLEOTIDE SEQUENCE</scope>
    <source>
        <strain evidence="7">NC_groundwater_1586_Pr3_B-0.1um_66_15</strain>
    </source>
</reference>
<protein>
    <submittedName>
        <fullName evidence="7">ABC transporter ATP-binding protein</fullName>
    </submittedName>
</protein>
<dbReference type="Gene3D" id="3.40.50.300">
    <property type="entry name" value="P-loop containing nucleotide triphosphate hydrolases"/>
    <property type="match status" value="2"/>
</dbReference>
<dbReference type="SUPFAM" id="SSF52540">
    <property type="entry name" value="P-loop containing nucleoside triphosphate hydrolases"/>
    <property type="match status" value="2"/>
</dbReference>
<evidence type="ECO:0000256" key="1">
    <source>
        <dbReference type="ARBA" id="ARBA00004417"/>
    </source>
</evidence>
<dbReference type="GO" id="GO:0005886">
    <property type="term" value="C:plasma membrane"/>
    <property type="evidence" value="ECO:0007669"/>
    <property type="project" value="UniProtKB-SubCell"/>
</dbReference>
<evidence type="ECO:0000256" key="5">
    <source>
        <dbReference type="ARBA" id="ARBA00022840"/>
    </source>
</evidence>
<dbReference type="NCBIfam" id="TIGR01727">
    <property type="entry name" value="oligo_HPY"/>
    <property type="match status" value="2"/>
</dbReference>
<dbReference type="EMBL" id="JACRAF010000015">
    <property type="protein sequence ID" value="MBI4920943.1"/>
    <property type="molecule type" value="Genomic_DNA"/>
</dbReference>
<dbReference type="GO" id="GO:0015833">
    <property type="term" value="P:peptide transport"/>
    <property type="evidence" value="ECO:0007669"/>
    <property type="project" value="InterPro"/>
</dbReference>
<dbReference type="PANTHER" id="PTHR43776">
    <property type="entry name" value="TRANSPORT ATP-BINDING PROTEIN"/>
    <property type="match status" value="1"/>
</dbReference>
<dbReference type="Pfam" id="PF00005">
    <property type="entry name" value="ABC_tran"/>
    <property type="match status" value="2"/>
</dbReference>
<dbReference type="InterPro" id="IPR027417">
    <property type="entry name" value="P-loop_NTPase"/>
</dbReference>
<dbReference type="Proteomes" id="UP000782610">
    <property type="component" value="Unassembled WGS sequence"/>
</dbReference>
<name>A0A933L1D8_9HYPH</name>
<dbReference type="AlphaFoldDB" id="A0A933L1D8"/>
<keyword evidence="3" id="KW-0813">Transport</keyword>
<dbReference type="Pfam" id="PF08352">
    <property type="entry name" value="oligo_HPY"/>
    <property type="match status" value="2"/>
</dbReference>
<dbReference type="GO" id="GO:0016887">
    <property type="term" value="F:ATP hydrolysis activity"/>
    <property type="evidence" value="ECO:0007669"/>
    <property type="project" value="InterPro"/>
</dbReference>
<proteinExistence type="inferred from homology"/>
<dbReference type="NCBIfam" id="NF008453">
    <property type="entry name" value="PRK11308.1"/>
    <property type="match status" value="2"/>
</dbReference>
<evidence type="ECO:0000313" key="8">
    <source>
        <dbReference type="Proteomes" id="UP000782610"/>
    </source>
</evidence>
<organism evidence="7 8">
    <name type="scientific">Devosia nanyangense</name>
    <dbReference type="NCBI Taxonomy" id="1228055"/>
    <lineage>
        <taxon>Bacteria</taxon>
        <taxon>Pseudomonadati</taxon>
        <taxon>Pseudomonadota</taxon>
        <taxon>Alphaproteobacteria</taxon>
        <taxon>Hyphomicrobiales</taxon>
        <taxon>Devosiaceae</taxon>
        <taxon>Devosia</taxon>
    </lineage>
</organism>
<dbReference type="PANTHER" id="PTHR43776:SF7">
    <property type="entry name" value="D,D-DIPEPTIDE TRANSPORT ATP-BINDING PROTEIN DDPF-RELATED"/>
    <property type="match status" value="1"/>
</dbReference>
<dbReference type="InterPro" id="IPR003593">
    <property type="entry name" value="AAA+_ATPase"/>
</dbReference>
<dbReference type="InterPro" id="IPR003439">
    <property type="entry name" value="ABC_transporter-like_ATP-bd"/>
</dbReference>
<evidence type="ECO:0000259" key="6">
    <source>
        <dbReference type="PROSITE" id="PS50893"/>
    </source>
</evidence>
<dbReference type="InterPro" id="IPR050319">
    <property type="entry name" value="ABC_transp_ATP-bind"/>
</dbReference>
<keyword evidence="5 7" id="KW-0067">ATP-binding</keyword>
<dbReference type="NCBIfam" id="NF007739">
    <property type="entry name" value="PRK10419.1"/>
    <property type="match status" value="2"/>
</dbReference>
<dbReference type="PROSITE" id="PS00211">
    <property type="entry name" value="ABC_TRANSPORTER_1"/>
    <property type="match status" value="2"/>
</dbReference>
<comment type="similarity">
    <text evidence="2">Belongs to the ABC transporter superfamily.</text>
</comment>
<dbReference type="GO" id="GO:0005524">
    <property type="term" value="F:ATP binding"/>
    <property type="evidence" value="ECO:0007669"/>
    <property type="project" value="UniProtKB-KW"/>
</dbReference>
<dbReference type="CDD" id="cd03257">
    <property type="entry name" value="ABC_NikE_OppD_transporters"/>
    <property type="match status" value="2"/>
</dbReference>
<dbReference type="InterPro" id="IPR013563">
    <property type="entry name" value="Oligopep_ABC_C"/>
</dbReference>
<dbReference type="PROSITE" id="PS50893">
    <property type="entry name" value="ABC_TRANSPORTER_2"/>
    <property type="match status" value="2"/>
</dbReference>
<sequence>MDMINEGALLEIDRLAVEFDTRRGVVYGLRGATLSIGRGETLAIVGESGSGKSVTAQAVMGLIDVPGRISGGDIRWKGETLLGPHGSRAARDIRGKEIALVFQDPMTSLNPLMKIGVQIGEVLRRHLGMSESEAHSRVLELLEAVGIPAPPRRAAQYPHELSGGMRQRVMIAMAIACEPQLLIADEPTTALDVTIQAQVLELLAGLQQTLKLSVLLITHDLGVVAGLCHRIAVMYAGRIVETGLADDVFNRPAHPYTQGLIRSTPRLDDHTDRLVSIEGAPPNMLAPPTGCAFRVRCPLAEARCEQEPPLVQSRTGATVACWRPDEAAWGIPAATPQARVKGNGYYDQMVAEYQPASVPAEAAAAASRPPVTPLLSVRDLGVDYEVSSPGFWGKARKISALKGISFDLYPGETLGLVGESGSGKTTTGRAVLRRLEASEGRIYFKGQDITNVHGDELRQLRRKMQLVFQDPYASLNPRMKILDIVAEPLIAHGVVRNSDEAREQITELLRLVGLSRDATDRFPYAFSGGQRQRVGIARALALKPEFIVADEPVSALDVSVRAQVVNLLQDLQKELGISYLFIAHDLSVVRHISHRVAILYSGRMVEIADRDSLYEHPRHPYTEALLSAVPVPHPETQRARKRLVYRGDIPDVSHWPAGCHFHGRCPLADERCSLQAPPLQGKADHLVACWHR</sequence>
<feature type="domain" description="ABC transporter" evidence="6">
    <location>
        <begin position="10"/>
        <end position="261"/>
    </location>
</feature>
<feature type="domain" description="ABC transporter" evidence="6">
    <location>
        <begin position="377"/>
        <end position="626"/>
    </location>
</feature>
<dbReference type="InterPro" id="IPR017871">
    <property type="entry name" value="ABC_transporter-like_CS"/>
</dbReference>
<dbReference type="SMART" id="SM00382">
    <property type="entry name" value="AAA"/>
    <property type="match status" value="2"/>
</dbReference>
<comment type="subcellular location">
    <subcellularLocation>
        <location evidence="1">Cell inner membrane</location>
        <topology evidence="1">Peripheral membrane protein</topology>
    </subcellularLocation>
</comment>
<dbReference type="GO" id="GO:0055085">
    <property type="term" value="P:transmembrane transport"/>
    <property type="evidence" value="ECO:0007669"/>
    <property type="project" value="UniProtKB-ARBA"/>
</dbReference>
<dbReference type="FunFam" id="3.40.50.300:FF:000016">
    <property type="entry name" value="Oligopeptide ABC transporter ATP-binding component"/>
    <property type="match status" value="2"/>
</dbReference>
<gene>
    <name evidence="7" type="ORF">HY834_04285</name>
</gene>
<comment type="caution">
    <text evidence="7">The sequence shown here is derived from an EMBL/GenBank/DDBJ whole genome shotgun (WGS) entry which is preliminary data.</text>
</comment>
<accession>A0A933L1D8</accession>
<keyword evidence="4" id="KW-0547">Nucleotide-binding</keyword>
<evidence type="ECO:0000313" key="7">
    <source>
        <dbReference type="EMBL" id="MBI4920943.1"/>
    </source>
</evidence>
<evidence type="ECO:0000256" key="3">
    <source>
        <dbReference type="ARBA" id="ARBA00022448"/>
    </source>
</evidence>
<evidence type="ECO:0000256" key="2">
    <source>
        <dbReference type="ARBA" id="ARBA00005417"/>
    </source>
</evidence>
<evidence type="ECO:0000256" key="4">
    <source>
        <dbReference type="ARBA" id="ARBA00022741"/>
    </source>
</evidence>